<dbReference type="EMBL" id="LUGH01000253">
    <property type="protein sequence ID" value="OBZ87021.1"/>
    <property type="molecule type" value="Genomic_DNA"/>
</dbReference>
<comment type="caution">
    <text evidence="1">The sequence shown here is derived from an EMBL/GenBank/DDBJ whole genome shotgun (WGS) entry which is preliminary data.</text>
</comment>
<dbReference type="Proteomes" id="UP000093000">
    <property type="component" value="Unassembled WGS sequence"/>
</dbReference>
<evidence type="ECO:0000313" key="2">
    <source>
        <dbReference type="Proteomes" id="UP000093000"/>
    </source>
</evidence>
<evidence type="ECO:0000313" key="1">
    <source>
        <dbReference type="EMBL" id="OBZ87021.1"/>
    </source>
</evidence>
<protein>
    <submittedName>
        <fullName evidence="1">Uncharacterized protein</fullName>
    </submittedName>
</protein>
<organism evidence="1 2">
    <name type="scientific">Choanephora cucurbitarum</name>
    <dbReference type="NCBI Taxonomy" id="101091"/>
    <lineage>
        <taxon>Eukaryota</taxon>
        <taxon>Fungi</taxon>
        <taxon>Fungi incertae sedis</taxon>
        <taxon>Mucoromycota</taxon>
        <taxon>Mucoromycotina</taxon>
        <taxon>Mucoromycetes</taxon>
        <taxon>Mucorales</taxon>
        <taxon>Mucorineae</taxon>
        <taxon>Choanephoraceae</taxon>
        <taxon>Choanephoroideae</taxon>
        <taxon>Choanephora</taxon>
    </lineage>
</organism>
<accession>A0A1C7ND60</accession>
<proteinExistence type="predicted"/>
<keyword evidence="2" id="KW-1185">Reference proteome</keyword>
<name>A0A1C7ND60_9FUNG</name>
<reference evidence="1 2" key="1">
    <citation type="submission" date="2016-03" db="EMBL/GenBank/DDBJ databases">
        <title>Choanephora cucurbitarum.</title>
        <authorList>
            <person name="Min B."/>
            <person name="Park H."/>
            <person name="Park J.-H."/>
            <person name="Shin H.-D."/>
            <person name="Choi I.-G."/>
        </authorList>
    </citation>
    <scope>NUCLEOTIDE SEQUENCE [LARGE SCALE GENOMIC DNA]</scope>
    <source>
        <strain evidence="1 2">KUS-F28377</strain>
    </source>
</reference>
<dbReference type="InParanoid" id="A0A1C7ND60"/>
<dbReference type="AlphaFoldDB" id="A0A1C7ND60"/>
<sequence length="86" mass="10031">MIDTEAFPLTKADPVILIEQKHSSDFLLITFNMRFSLIGISYSENDKVDILRWFFREQQILPILYAKAGYAYPKPRSDKVTTRSET</sequence>
<gene>
    <name evidence="1" type="ORF">A0J61_04940</name>
</gene>